<evidence type="ECO:0000313" key="2">
    <source>
        <dbReference type="EMBL" id="GAA4798837.1"/>
    </source>
</evidence>
<dbReference type="RefSeq" id="WP_345303800.1">
    <property type="nucleotide sequence ID" value="NZ_BAABJE010000014.1"/>
</dbReference>
<feature type="chain" id="PRO_5046652573" evidence="1">
    <location>
        <begin position="23"/>
        <end position="147"/>
    </location>
</feature>
<dbReference type="Proteomes" id="UP001499959">
    <property type="component" value="Unassembled WGS sequence"/>
</dbReference>
<proteinExistence type="predicted"/>
<name>A0ABP9BTR4_9GAMM</name>
<accession>A0ABP9BTR4</accession>
<protein>
    <submittedName>
        <fullName evidence="2">Uncharacterized protein</fullName>
    </submittedName>
</protein>
<evidence type="ECO:0000313" key="3">
    <source>
        <dbReference type="Proteomes" id="UP001499959"/>
    </source>
</evidence>
<sequence>MKNLRSLSLLAVLALSPFVAQAHGDACAKPFQSAGNIALPAGYSGVTAQFAVPVGYRLQIEQISAGLRLPASTDTADFQVGTTVGGVYAVHDLQVGVGYSNLDRKAYGPVTLYADKDTTVRIFISRITAAYPAGNARWAVTGCLYPA</sequence>
<reference evidence="3" key="1">
    <citation type="journal article" date="2019" name="Int. J. Syst. Evol. Microbiol.">
        <title>The Global Catalogue of Microorganisms (GCM) 10K type strain sequencing project: providing services to taxonomists for standard genome sequencing and annotation.</title>
        <authorList>
            <consortium name="The Broad Institute Genomics Platform"/>
            <consortium name="The Broad Institute Genome Sequencing Center for Infectious Disease"/>
            <person name="Wu L."/>
            <person name="Ma J."/>
        </authorList>
    </citation>
    <scope>NUCLEOTIDE SEQUENCE [LARGE SCALE GENOMIC DNA]</scope>
    <source>
        <strain evidence="3">JCM 18204</strain>
    </source>
</reference>
<keyword evidence="1" id="KW-0732">Signal</keyword>
<organism evidence="2 3">
    <name type="scientific">Lysobacter hankyongensis</name>
    <dbReference type="NCBI Taxonomy" id="1176535"/>
    <lineage>
        <taxon>Bacteria</taxon>
        <taxon>Pseudomonadati</taxon>
        <taxon>Pseudomonadota</taxon>
        <taxon>Gammaproteobacteria</taxon>
        <taxon>Lysobacterales</taxon>
        <taxon>Lysobacteraceae</taxon>
        <taxon>Lysobacter</taxon>
    </lineage>
</organism>
<dbReference type="EMBL" id="BAABJE010000014">
    <property type="protein sequence ID" value="GAA4798837.1"/>
    <property type="molecule type" value="Genomic_DNA"/>
</dbReference>
<feature type="signal peptide" evidence="1">
    <location>
        <begin position="1"/>
        <end position="22"/>
    </location>
</feature>
<comment type="caution">
    <text evidence="2">The sequence shown here is derived from an EMBL/GenBank/DDBJ whole genome shotgun (WGS) entry which is preliminary data.</text>
</comment>
<gene>
    <name evidence="2" type="ORF">GCM10023307_26320</name>
</gene>
<evidence type="ECO:0000256" key="1">
    <source>
        <dbReference type="SAM" id="SignalP"/>
    </source>
</evidence>
<keyword evidence="3" id="KW-1185">Reference proteome</keyword>